<comment type="similarity">
    <text evidence="3">Belongs to the class I-like SAM-binding methyltransferase superfamily. Cx-SAM synthase family.</text>
</comment>
<evidence type="ECO:0000256" key="2">
    <source>
        <dbReference type="ARBA" id="ARBA00022691"/>
    </source>
</evidence>
<name>A0A3N1PNI8_9GAMM</name>
<feature type="binding site" evidence="3 4">
    <location>
        <position position="38"/>
    </location>
    <ligand>
        <name>S-adenosyl-L-methionine</name>
        <dbReference type="ChEBI" id="CHEBI:59789"/>
    </ligand>
</feature>
<dbReference type="GO" id="GO:0032259">
    <property type="term" value="P:methylation"/>
    <property type="evidence" value="ECO:0007669"/>
    <property type="project" value="UniProtKB-KW"/>
</dbReference>
<evidence type="ECO:0000256" key="4">
    <source>
        <dbReference type="PIRSR" id="PIRSR006325-1"/>
    </source>
</evidence>
<keyword evidence="6" id="KW-0489">Methyltransferase</keyword>
<feature type="domain" description="Methyltransferase" evidence="5">
    <location>
        <begin position="59"/>
        <end position="157"/>
    </location>
</feature>
<dbReference type="InterPro" id="IPR029063">
    <property type="entry name" value="SAM-dependent_MTases_sf"/>
</dbReference>
<keyword evidence="2 3" id="KW-0949">S-adenosyl-L-methionine</keyword>
<dbReference type="GO" id="GO:0008168">
    <property type="term" value="F:methyltransferase activity"/>
    <property type="evidence" value="ECO:0007669"/>
    <property type="project" value="UniProtKB-KW"/>
</dbReference>
<comment type="caution">
    <text evidence="3">Lacks conserved residue(s) required for the propagation of feature annotation.</text>
</comment>
<organism evidence="6 7">
    <name type="scientific">Gallaecimonas pentaromativorans</name>
    <dbReference type="NCBI Taxonomy" id="584787"/>
    <lineage>
        <taxon>Bacteria</taxon>
        <taxon>Pseudomonadati</taxon>
        <taxon>Pseudomonadota</taxon>
        <taxon>Gammaproteobacteria</taxon>
        <taxon>Enterobacterales</taxon>
        <taxon>Gallaecimonadaceae</taxon>
        <taxon>Gallaecimonas</taxon>
    </lineage>
</organism>
<feature type="binding site" evidence="3 4">
    <location>
        <position position="131"/>
    </location>
    <ligand>
        <name>S-adenosyl-L-methionine</name>
        <dbReference type="ChEBI" id="CHEBI:59789"/>
    </ligand>
</feature>
<evidence type="ECO:0000259" key="5">
    <source>
        <dbReference type="Pfam" id="PF13649"/>
    </source>
</evidence>
<dbReference type="InterPro" id="IPR005271">
    <property type="entry name" value="CmoA"/>
</dbReference>
<comment type="catalytic activity">
    <reaction evidence="3">
        <text>prephenate + S-adenosyl-L-methionine = carboxy-S-adenosyl-L-methionine + 3-phenylpyruvate + H2O</text>
        <dbReference type="Rhea" id="RHEA:51692"/>
        <dbReference type="ChEBI" id="CHEBI:15377"/>
        <dbReference type="ChEBI" id="CHEBI:18005"/>
        <dbReference type="ChEBI" id="CHEBI:29934"/>
        <dbReference type="ChEBI" id="CHEBI:59789"/>
        <dbReference type="ChEBI" id="CHEBI:134278"/>
    </reaction>
</comment>
<keyword evidence="1 3" id="KW-0808">Transferase</keyword>
<dbReference type="RefSeq" id="WP_123420955.1">
    <property type="nucleotide sequence ID" value="NZ_RJUL01000003.1"/>
</dbReference>
<protein>
    <recommendedName>
        <fullName evidence="3">Carboxy-S-adenosyl-L-methionine synthase</fullName>
        <shortName evidence="3">Cx-SAM synthase</shortName>
        <ecNumber evidence="3">2.1.3.-</ecNumber>
    </recommendedName>
</protein>
<dbReference type="PANTHER" id="PTHR43861">
    <property type="entry name" value="TRANS-ACONITATE 2-METHYLTRANSFERASE-RELATED"/>
    <property type="match status" value="1"/>
</dbReference>
<evidence type="ECO:0000313" key="6">
    <source>
        <dbReference type="EMBL" id="ROQ28440.1"/>
    </source>
</evidence>
<feature type="binding site" evidence="3 4">
    <location>
        <begin position="116"/>
        <end position="117"/>
    </location>
    <ligand>
        <name>S-adenosyl-L-methionine</name>
        <dbReference type="ChEBI" id="CHEBI:59789"/>
    </ligand>
</feature>
<feature type="binding site" evidence="3">
    <location>
        <position position="198"/>
    </location>
    <ligand>
        <name>S-adenosyl-L-methionine</name>
        <dbReference type="ChEBI" id="CHEBI:59789"/>
    </ligand>
</feature>
<dbReference type="SUPFAM" id="SSF53335">
    <property type="entry name" value="S-adenosyl-L-methionine-dependent methyltransferases"/>
    <property type="match status" value="1"/>
</dbReference>
<comment type="subunit">
    <text evidence="3">Homodimer.</text>
</comment>
<dbReference type="NCBIfam" id="TIGR00740">
    <property type="entry name" value="carboxy-S-adenosyl-L-methionine synthase CmoA"/>
    <property type="match status" value="1"/>
</dbReference>
<accession>A0A3N1PNI8</accession>
<sequence>MSQDRIYSTPHGAVKDFAFDEQVADVFNDMINRSVPGYTTILHTLGKLAPRFAKSGSRIYDLGCSLGAASLAIKRSVDIEGVELIAVDSSAAMISRAERQLAAYKGKVEVSLKEADIRDIDIENASLVVLNFTLQFLPQDDRDALINKIYAGLRPGGLLLLSEKLVFADSAINDLLSELHWDFKRDNGYSELEIAQKRTAIENVMRPDSPEIHLKRLKGAGFSHSQFWYQCYNFASLVAIK</sequence>
<evidence type="ECO:0000256" key="1">
    <source>
        <dbReference type="ARBA" id="ARBA00022679"/>
    </source>
</evidence>
<dbReference type="Gene3D" id="3.40.50.150">
    <property type="entry name" value="Vaccinia Virus protein VP39"/>
    <property type="match status" value="1"/>
</dbReference>
<dbReference type="EMBL" id="RJUL01000003">
    <property type="protein sequence ID" value="ROQ28440.1"/>
    <property type="molecule type" value="Genomic_DNA"/>
</dbReference>
<feature type="binding site" evidence="3 4">
    <location>
        <begin position="63"/>
        <end position="65"/>
    </location>
    <ligand>
        <name>S-adenosyl-L-methionine</name>
        <dbReference type="ChEBI" id="CHEBI:59789"/>
    </ligand>
</feature>
<reference evidence="6 7" key="1">
    <citation type="submission" date="2018-11" db="EMBL/GenBank/DDBJ databases">
        <title>Genomic Encyclopedia of Type Strains, Phase IV (KMG-IV): sequencing the most valuable type-strain genomes for metagenomic binning, comparative biology and taxonomic classification.</title>
        <authorList>
            <person name="Goeker M."/>
        </authorList>
    </citation>
    <scope>NUCLEOTIDE SEQUENCE [LARGE SCALE GENOMIC DNA]</scope>
    <source>
        <strain evidence="6 7">DSM 21945</strain>
    </source>
</reference>
<dbReference type="Proteomes" id="UP000268033">
    <property type="component" value="Unassembled WGS sequence"/>
</dbReference>
<dbReference type="CDD" id="cd02440">
    <property type="entry name" value="AdoMet_MTases"/>
    <property type="match status" value="1"/>
</dbReference>
<dbReference type="PIRSF" id="PIRSF006325">
    <property type="entry name" value="MeTrfase_bac"/>
    <property type="match status" value="1"/>
</dbReference>
<comment type="caution">
    <text evidence="6">The sequence shown here is derived from an EMBL/GenBank/DDBJ whole genome shotgun (WGS) entry which is preliminary data.</text>
</comment>
<proteinExistence type="inferred from homology"/>
<dbReference type="NCBIfam" id="NF011995">
    <property type="entry name" value="PRK15451.1"/>
    <property type="match status" value="1"/>
</dbReference>
<dbReference type="PANTHER" id="PTHR43861:SF2">
    <property type="entry name" value="CARBOXY-S-ADENOSYL-L-METHIONINE SYNTHASE"/>
    <property type="match status" value="1"/>
</dbReference>
<dbReference type="HAMAP" id="MF_01589">
    <property type="entry name" value="Cx_SAM_synthase"/>
    <property type="match status" value="1"/>
</dbReference>
<dbReference type="AlphaFoldDB" id="A0A3N1PNI8"/>
<evidence type="ECO:0000256" key="3">
    <source>
        <dbReference type="HAMAP-Rule" id="MF_01589"/>
    </source>
</evidence>
<dbReference type="STRING" id="584787.GCA_001247655_00395"/>
<evidence type="ECO:0000313" key="7">
    <source>
        <dbReference type="Proteomes" id="UP000268033"/>
    </source>
</evidence>
<dbReference type="InterPro" id="IPR041698">
    <property type="entry name" value="Methyltransf_25"/>
</dbReference>
<comment type="function">
    <text evidence="3">Catalyzes the conversion of S-adenosyl-L-methionine (SAM) to carboxy-S-adenosyl-L-methionine (Cx-SAM).</text>
</comment>
<dbReference type="GO" id="GO:0002098">
    <property type="term" value="P:tRNA wobble uridine modification"/>
    <property type="evidence" value="ECO:0007669"/>
    <property type="project" value="InterPro"/>
</dbReference>
<keyword evidence="7" id="KW-1185">Reference proteome</keyword>
<dbReference type="GO" id="GO:1904047">
    <property type="term" value="F:S-adenosyl-L-methionine binding"/>
    <property type="evidence" value="ECO:0007669"/>
    <property type="project" value="UniProtKB-UniRule"/>
</dbReference>
<gene>
    <name evidence="3" type="primary">cmoA</name>
    <name evidence="6" type="ORF">EDC28_10332</name>
</gene>
<dbReference type="EC" id="2.1.3.-" evidence="3"/>
<dbReference type="Pfam" id="PF13649">
    <property type="entry name" value="Methyltransf_25"/>
    <property type="match status" value="1"/>
</dbReference>
<dbReference type="GO" id="GO:0016743">
    <property type="term" value="F:carboxyl- or carbamoyltransferase activity"/>
    <property type="evidence" value="ECO:0007669"/>
    <property type="project" value="UniProtKB-UniRule"/>
</dbReference>